<dbReference type="InterPro" id="IPR013783">
    <property type="entry name" value="Ig-like_fold"/>
</dbReference>
<evidence type="ECO:0000313" key="1">
    <source>
        <dbReference type="Proteomes" id="UP000050640"/>
    </source>
</evidence>
<reference evidence="2" key="1">
    <citation type="submission" date="2017-02" db="UniProtKB">
        <authorList>
            <consortium name="WormBaseParasite"/>
        </authorList>
    </citation>
    <scope>IDENTIFICATION</scope>
</reference>
<name>A0A0R3RXR8_9BILA</name>
<dbReference type="GO" id="GO:0003810">
    <property type="term" value="F:protein-glutamine gamma-glutamyltransferase activity"/>
    <property type="evidence" value="ECO:0007669"/>
    <property type="project" value="InterPro"/>
</dbReference>
<dbReference type="SUPFAM" id="SSF49309">
    <property type="entry name" value="Transglutaminase, two C-terminal domains"/>
    <property type="match status" value="1"/>
</dbReference>
<sequence>MNYKQQTNLNSSLVDSNCCQIQYVSLLHDRGTGDIELNLSKFQNISIDEPINGYLAIANKSLFEQTINAQIQVDLTSYTGLVITHIYFFEKLFIIKPKESMLVI</sequence>
<proteinExistence type="predicted"/>
<dbReference type="AlphaFoldDB" id="A0A0R3RXR8"/>
<evidence type="ECO:0000313" key="2">
    <source>
        <dbReference type="WBParaSite" id="EEL_0000702601-mRNA-1"/>
    </source>
</evidence>
<dbReference type="WBParaSite" id="EEL_0000702601-mRNA-1">
    <property type="protein sequence ID" value="EEL_0000702601-mRNA-1"/>
    <property type="gene ID" value="EEL_0000702601"/>
</dbReference>
<keyword evidence="1" id="KW-1185">Reference proteome</keyword>
<accession>A0A0R3RXR8</accession>
<dbReference type="Proteomes" id="UP000050640">
    <property type="component" value="Unplaced"/>
</dbReference>
<protein>
    <submittedName>
        <fullName evidence="2">Uncharacterized protein</fullName>
    </submittedName>
</protein>
<dbReference type="Gene3D" id="2.60.40.10">
    <property type="entry name" value="Immunoglobulins"/>
    <property type="match status" value="1"/>
</dbReference>
<dbReference type="InterPro" id="IPR036238">
    <property type="entry name" value="Transglutaminase_C_sf"/>
</dbReference>
<organism evidence="1 2">
    <name type="scientific">Elaeophora elaphi</name>
    <dbReference type="NCBI Taxonomy" id="1147741"/>
    <lineage>
        <taxon>Eukaryota</taxon>
        <taxon>Metazoa</taxon>
        <taxon>Ecdysozoa</taxon>
        <taxon>Nematoda</taxon>
        <taxon>Chromadorea</taxon>
        <taxon>Rhabditida</taxon>
        <taxon>Spirurina</taxon>
        <taxon>Spiruromorpha</taxon>
        <taxon>Filarioidea</taxon>
        <taxon>Onchocercidae</taxon>
        <taxon>Elaeophora</taxon>
    </lineage>
</organism>